<dbReference type="GO" id="GO:0008713">
    <property type="term" value="F:ADP-heptose-lipopolysaccharide heptosyltransferase activity"/>
    <property type="evidence" value="ECO:0007669"/>
    <property type="project" value="TreeGrafter"/>
</dbReference>
<keyword evidence="1" id="KW-0328">Glycosyltransferase</keyword>
<dbReference type="GO" id="GO:0005829">
    <property type="term" value="C:cytosol"/>
    <property type="evidence" value="ECO:0007669"/>
    <property type="project" value="TreeGrafter"/>
</dbReference>
<dbReference type="PANTHER" id="PTHR30160">
    <property type="entry name" value="TETRAACYLDISACCHARIDE 4'-KINASE-RELATED"/>
    <property type="match status" value="1"/>
</dbReference>
<evidence type="ECO:0000313" key="3">
    <source>
        <dbReference type="EMBL" id="SPT68819.1"/>
    </source>
</evidence>
<dbReference type="RefSeq" id="WP_113743034.1">
    <property type="nucleotide sequence ID" value="NZ_UAPU01000005.1"/>
</dbReference>
<dbReference type="OrthoDB" id="89608at2"/>
<protein>
    <submittedName>
        <fullName evidence="3">Lipopolysaccharide core biosynthesis protein</fullName>
    </submittedName>
</protein>
<reference evidence="3 4" key="1">
    <citation type="submission" date="2018-06" db="EMBL/GenBank/DDBJ databases">
        <authorList>
            <consortium name="Pathogen Informatics"/>
            <person name="Doyle S."/>
        </authorList>
    </citation>
    <scope>NUCLEOTIDE SEQUENCE [LARGE SCALE GENOMIC DNA]</scope>
    <source>
        <strain evidence="3 4">NCTC13093</strain>
    </source>
</reference>
<keyword evidence="2" id="KW-0808">Transferase</keyword>
<sequence length="359" mass="40589">MAFIDDLRVYRDKLRFRIYKALYDYKAVKSGNDFNFSSIQHIVISKIDGKLGDTQVMTPFFANIKKHYPHIKISVITLANVKDIYEQCIGVDTTLIAPQKRPSKAQVLAMAEKIGVNGKCDLFIFLDEVVRPREFYMLHYLKPDYVAATAKGLDCVNIPISIDYSRHMSQALNSLLSLGGIKDIDDSYISFASDLLISKYREVFKGSKVIGFTPYGAMSCKNITQKMQEQMLDYILEHTDYKIVMLLAPSAVNYKHKIETKLGDRCIALPDHITVIELSSVIACLDALVSVDTANVHIAGAFDIPLFSLHPSKANITLWGPHHAMTHSVKFSKEGVYISDLCYADIKEDFEAFIDRYCR</sequence>
<dbReference type="Gene3D" id="3.40.50.2000">
    <property type="entry name" value="Glycogen Phosphorylase B"/>
    <property type="match status" value="2"/>
</dbReference>
<dbReference type="Proteomes" id="UP000250086">
    <property type="component" value="Unassembled WGS sequence"/>
</dbReference>
<keyword evidence="4" id="KW-1185">Reference proteome</keyword>
<name>A0A2X0V2Q0_9GAMM</name>
<dbReference type="PANTHER" id="PTHR30160:SF15">
    <property type="entry name" value="GLYCOSYLTRANSFERASE HI_0523-RELATED"/>
    <property type="match status" value="1"/>
</dbReference>
<dbReference type="SUPFAM" id="SSF53756">
    <property type="entry name" value="UDP-Glycosyltransferase/glycogen phosphorylase"/>
    <property type="match status" value="1"/>
</dbReference>
<dbReference type="GO" id="GO:0009244">
    <property type="term" value="P:lipopolysaccharide core region biosynthetic process"/>
    <property type="evidence" value="ECO:0007669"/>
    <property type="project" value="TreeGrafter"/>
</dbReference>
<organism evidence="3 4">
    <name type="scientific">Anaerobiospirillum thomasii</name>
    <dbReference type="NCBI Taxonomy" id="179995"/>
    <lineage>
        <taxon>Bacteria</taxon>
        <taxon>Pseudomonadati</taxon>
        <taxon>Pseudomonadota</taxon>
        <taxon>Gammaproteobacteria</taxon>
        <taxon>Aeromonadales</taxon>
        <taxon>Succinivibrionaceae</taxon>
        <taxon>Anaerobiospirillum</taxon>
    </lineage>
</organism>
<accession>A0A2X0V2Q0</accession>
<evidence type="ECO:0000256" key="1">
    <source>
        <dbReference type="ARBA" id="ARBA00022676"/>
    </source>
</evidence>
<proteinExistence type="predicted"/>
<dbReference type="InterPro" id="IPR002201">
    <property type="entry name" value="Glyco_trans_9"/>
</dbReference>
<gene>
    <name evidence="3" type="ORF">NCTC13093_00162</name>
</gene>
<evidence type="ECO:0000256" key="2">
    <source>
        <dbReference type="ARBA" id="ARBA00022679"/>
    </source>
</evidence>
<dbReference type="AlphaFoldDB" id="A0A2X0V2Q0"/>
<dbReference type="InterPro" id="IPR051199">
    <property type="entry name" value="LPS_LOS_Heptosyltrfase"/>
</dbReference>
<dbReference type="Pfam" id="PF01075">
    <property type="entry name" value="Glyco_transf_9"/>
    <property type="match status" value="1"/>
</dbReference>
<dbReference type="EMBL" id="UAPV01000001">
    <property type="protein sequence ID" value="SPT68819.1"/>
    <property type="molecule type" value="Genomic_DNA"/>
</dbReference>
<evidence type="ECO:0000313" key="4">
    <source>
        <dbReference type="Proteomes" id="UP000250086"/>
    </source>
</evidence>